<evidence type="ECO:0000256" key="2">
    <source>
        <dbReference type="ARBA" id="ARBA00023239"/>
    </source>
</evidence>
<name>A0A4S4K7G1_9APHY</name>
<evidence type="ECO:0000313" key="3">
    <source>
        <dbReference type="EMBL" id="THG93776.1"/>
    </source>
</evidence>
<evidence type="ECO:0008006" key="5">
    <source>
        <dbReference type="Google" id="ProtNLM"/>
    </source>
</evidence>
<dbReference type="SFLD" id="SFLDG01021">
    <property type="entry name" value="Trichodiene_Synthase_Like"/>
    <property type="match status" value="1"/>
</dbReference>
<reference evidence="3 4" key="1">
    <citation type="submission" date="2019-02" db="EMBL/GenBank/DDBJ databases">
        <title>Genome sequencing of the rare red list fungi Phlebia centrifuga.</title>
        <authorList>
            <person name="Buettner E."/>
            <person name="Kellner H."/>
        </authorList>
    </citation>
    <scope>NUCLEOTIDE SEQUENCE [LARGE SCALE GENOMIC DNA]</scope>
    <source>
        <strain evidence="3 4">DSM 108282</strain>
    </source>
</reference>
<keyword evidence="4" id="KW-1185">Reference proteome</keyword>
<gene>
    <name evidence="3" type="ORF">EW026_g7551</name>
</gene>
<sequence length="348" mass="39747">MPSIEQVFTTSSFVDLKHVKKNSLPDQNVCGLLAGIMNVVLTSSYLQTVTEVSTRVIAEFFEKTGISIRSYQRDPERIIERRVLEQVATWKLGDVAPERYQRHTTTSISMATTTFGHTHPDVQVHIALFTVLALCIDDLEVKSTALDEFVSRLHTGRRQLHPVLDYLVENLQHLPEYFPPYAAAAIFAATIQFINSTVFDKEAESMPLSQESLPYVLYKRARNSLGEVYGFYVWDKYSFPDISVHIQVISDTMTYLNYANDILSFYKEELAGETGNFVHDRAIVTGYTIEKVLSDLLDEVVVSVNRARVLLKGEKERQTWEQFLAGYVAFHFFSPRYRLLDLTGSQYV</sequence>
<evidence type="ECO:0000256" key="1">
    <source>
        <dbReference type="ARBA" id="ARBA00007946"/>
    </source>
</evidence>
<proteinExistence type="inferred from homology"/>
<dbReference type="AlphaFoldDB" id="A0A4S4K7G1"/>
<dbReference type="Proteomes" id="UP000309038">
    <property type="component" value="Unassembled WGS sequence"/>
</dbReference>
<dbReference type="SFLD" id="SFLDS00005">
    <property type="entry name" value="Isoprenoid_Synthase_Type_I"/>
    <property type="match status" value="1"/>
</dbReference>
<dbReference type="Gene3D" id="1.10.600.10">
    <property type="entry name" value="Farnesyl Diphosphate Synthase"/>
    <property type="match status" value="1"/>
</dbReference>
<evidence type="ECO:0000313" key="4">
    <source>
        <dbReference type="Proteomes" id="UP000309038"/>
    </source>
</evidence>
<dbReference type="SUPFAM" id="SSF48576">
    <property type="entry name" value="Terpenoid synthases"/>
    <property type="match status" value="1"/>
</dbReference>
<keyword evidence="2" id="KW-0456">Lyase</keyword>
<organism evidence="3 4">
    <name type="scientific">Hermanssonia centrifuga</name>
    <dbReference type="NCBI Taxonomy" id="98765"/>
    <lineage>
        <taxon>Eukaryota</taxon>
        <taxon>Fungi</taxon>
        <taxon>Dikarya</taxon>
        <taxon>Basidiomycota</taxon>
        <taxon>Agaricomycotina</taxon>
        <taxon>Agaricomycetes</taxon>
        <taxon>Polyporales</taxon>
        <taxon>Meruliaceae</taxon>
        <taxon>Hermanssonia</taxon>
    </lineage>
</organism>
<dbReference type="EMBL" id="SGPJ01000572">
    <property type="protein sequence ID" value="THG93776.1"/>
    <property type="molecule type" value="Genomic_DNA"/>
</dbReference>
<dbReference type="Pfam" id="PF06330">
    <property type="entry name" value="TRI5"/>
    <property type="match status" value="1"/>
</dbReference>
<comment type="similarity">
    <text evidence="1">Belongs to the trichodiene synthase family.</text>
</comment>
<dbReference type="InterPro" id="IPR024652">
    <property type="entry name" value="Trichodiene_synth"/>
</dbReference>
<accession>A0A4S4K7G1</accession>
<dbReference type="GO" id="GO:0016838">
    <property type="term" value="F:carbon-oxygen lyase activity, acting on phosphates"/>
    <property type="evidence" value="ECO:0007669"/>
    <property type="project" value="InterPro"/>
</dbReference>
<dbReference type="InterPro" id="IPR008949">
    <property type="entry name" value="Isoprenoid_synthase_dom_sf"/>
</dbReference>
<comment type="caution">
    <text evidence="3">The sequence shown here is derived from an EMBL/GenBank/DDBJ whole genome shotgun (WGS) entry which is preliminary data.</text>
</comment>
<protein>
    <recommendedName>
        <fullName evidence="5">Terpenoid synthase</fullName>
    </recommendedName>
</protein>